<name>A0ABY8S776_9GAMM</name>
<feature type="domain" description="Teneurin-like YD-shell" evidence="3">
    <location>
        <begin position="1101"/>
        <end position="1387"/>
    </location>
</feature>
<evidence type="ECO:0000256" key="2">
    <source>
        <dbReference type="SAM" id="SignalP"/>
    </source>
</evidence>
<keyword evidence="1" id="KW-0677">Repeat</keyword>
<protein>
    <submittedName>
        <fullName evidence="4">RHS repeat-associated core domain-containing protein</fullName>
    </submittedName>
</protein>
<evidence type="ECO:0000259" key="3">
    <source>
        <dbReference type="Pfam" id="PF25023"/>
    </source>
</evidence>
<dbReference type="NCBIfam" id="TIGR01643">
    <property type="entry name" value="YD_repeat_2x"/>
    <property type="match status" value="3"/>
</dbReference>
<dbReference type="NCBIfam" id="TIGR03696">
    <property type="entry name" value="Rhs_assc_core"/>
    <property type="match status" value="1"/>
</dbReference>
<reference evidence="4 5" key="1">
    <citation type="submission" date="2023-05" db="EMBL/GenBank/DDBJ databases">
        <title>The complete genome of Acinetobacter sp. nov KCTC 92772.</title>
        <authorList>
            <person name="Zhou G."/>
        </authorList>
    </citation>
    <scope>NUCLEOTIDE SEQUENCE [LARGE SCALE GENOMIC DNA]</scope>
    <source>
        <strain evidence="4 5">KCTC 92772</strain>
    </source>
</reference>
<dbReference type="Proteomes" id="UP001229836">
    <property type="component" value="Chromosome"/>
</dbReference>
<sequence>MRNLTKTYWHGLLLCLWGLLSLFSQLVYAAPDIVAQNYASARSPGIQSCTVGYDLMSGDVGYGQSLINGALPYSLNYRAPLRQNLSAAQVFAQPEESSLGWTDNYQAHVFVQNITSTTTEYTQSTIRQVTTNPVKYELTTKTPVTRINVSAKEIWIRLPGESTDTVFKEENGNFTRLYSADAVRELNNNSIQSLPWNSDLGEYQLSRSGNNIIIVKNGVKYTVSDSSSLMSPEQTYTDKINVYLDKNKNLITTRDSWHFFSFGIPADAISNTALLLKTDTTVSLRLYRIAKIENQGSVLNLQYDNNMNLAQVSDRYNNKLVFEHNFHDSNTGSSQTIDESRLVTKVTYIAAQGGSQVATFNYQAYVNKVAGTGTNTTVFALISSDSTVAGTNNYVNEMTEIGAVKAFVASKGRTADSSYYYPVLRQVKNSLGQIVRQWDITQNYSVTGSGDNVSYSAAQTTLRAYVPLASGTAQDFTTVYDDIAKSIVLTFQINSNMTTSTVKTTVNADNNITVQSTGHPCLKVNGRPVNSVEFETARSRLIKVTNGNNVVSSYEYDNRNRLTGFTEAVGTALSRKTSYTYGALNDNSANIYPTPTSVSMANLSISNVLNPRGQIVTQTQTSSQSGSIGKTTSYGYEENVNSPHFARMLSVDGPRSGTADRIDYSYDNYGYLSSQSQYINGAIRTTQYLGYDVFGQPERIVSPNGMVEQFIYNADGTLASQTTGVGGTSGGVAGQTTGYTYNTLKQRTSETNPDGEMTQFEYDLAGRLSKKILPTNAWVEYIYYPIGVLKREDHVSSAGKVVVRNYQFLMNKGWIGTLQRGSDGTQQSVVFSFDNNGNIKQSTTSGGIVEKWTYDALDRVKTHTDGEGNVDTKDYDLNDNLVLEKDALNAGTNPYSYRNGNTLTQEVNSDYGTKTYNYNEADQLTQRKHGLRQCNYLNIDESGRVQRQQCHPEAPRASLAYDDTFGYDQTRFGRLDQVVSNTNYGTNTLYSFDAYDRVTQKSQTNKALSAWGGTASPLTVKYTYSNGGKLTRMTLPSGRKIIYNYNAAGQLVSIYKDSTVVLNKISYNTAGLMTGWNWGSSQATYSWTYNASHTGTIKKITNTRAKANTSYSLDYSFDLDGQITQLTRNEGESVDSFAYDRVGRLTSENRSGAGAYTIGYSYDSNGNRSTLRASGSHQQIAANVDYTYTGNTLTAWYKNGAAQPLGYTAQSDLIQPVLADATYDGSGRRIWQQSYNNVGYDTRYNHKNERTITSNNLNGGWKASNAIQYVYDEESHLIGEYDDQGNQIVEYVWLGDKPVAAIHGYGSTIKIYYIVTDAQNTPRRLVDSSNQEIVWAWDSTAFGVGQPQGNITFNLRFPGQYYDASSNLFYNHNRYYNPELGRYMEPDPIGLEGGSNPYAYAGSNPVMNTDASGLCPMCLVAAPTVLETIAASTLNMFLNTAGMAGVGYMFNETFNKPAATPFPDILTQQYQRNQNYEMVYRTMERFDAQFLQRTNTLKASHETFISPSLAYVSQYQGVTMEIKLRTGTLAGLYAMGVADQSSTKYFPGLQSSSSVSDWKQTNALFKLEGVGNPYFFNKTGVINIGLGSQNGAAMTFINSGRIIGARPVPRIPEIRMNSK</sequence>
<dbReference type="PRINTS" id="PR00394">
    <property type="entry name" value="RHSPROTEIN"/>
</dbReference>
<dbReference type="Pfam" id="PF25023">
    <property type="entry name" value="TEN_YD-shell"/>
    <property type="match status" value="1"/>
</dbReference>
<gene>
    <name evidence="4" type="ORF">QLH32_04080</name>
</gene>
<dbReference type="InterPro" id="IPR022385">
    <property type="entry name" value="Rhs_assc_core"/>
</dbReference>
<feature type="chain" id="PRO_5045859110" evidence="2">
    <location>
        <begin position="30"/>
        <end position="1619"/>
    </location>
</feature>
<dbReference type="PANTHER" id="PTHR32305:SF15">
    <property type="entry name" value="PROTEIN RHSA-RELATED"/>
    <property type="match status" value="1"/>
</dbReference>
<proteinExistence type="predicted"/>
<feature type="signal peptide" evidence="2">
    <location>
        <begin position="1"/>
        <end position="29"/>
    </location>
</feature>
<dbReference type="InterPro" id="IPR031325">
    <property type="entry name" value="RHS_repeat"/>
</dbReference>
<organism evidence="4 5">
    <name type="scientific">Acinetobacter corruptisaponis</name>
    <dbReference type="NCBI Taxonomy" id="3045147"/>
    <lineage>
        <taxon>Bacteria</taxon>
        <taxon>Pseudomonadati</taxon>
        <taxon>Pseudomonadota</taxon>
        <taxon>Gammaproteobacteria</taxon>
        <taxon>Moraxellales</taxon>
        <taxon>Moraxellaceae</taxon>
        <taxon>Acinetobacter</taxon>
    </lineage>
</organism>
<dbReference type="RefSeq" id="WP_283268231.1">
    <property type="nucleotide sequence ID" value="NZ_CP125669.1"/>
</dbReference>
<keyword evidence="2" id="KW-0732">Signal</keyword>
<dbReference type="InterPro" id="IPR050708">
    <property type="entry name" value="T6SS_VgrG/RHS"/>
</dbReference>
<dbReference type="PANTHER" id="PTHR32305">
    <property type="match status" value="1"/>
</dbReference>
<evidence type="ECO:0000313" key="4">
    <source>
        <dbReference type="EMBL" id="WHP06657.1"/>
    </source>
</evidence>
<dbReference type="Pfam" id="PF05593">
    <property type="entry name" value="RHS_repeat"/>
    <property type="match status" value="2"/>
</dbReference>
<dbReference type="InterPro" id="IPR006530">
    <property type="entry name" value="YD"/>
</dbReference>
<keyword evidence="5" id="KW-1185">Reference proteome</keyword>
<accession>A0ABY8S776</accession>
<dbReference type="EMBL" id="CP125669">
    <property type="protein sequence ID" value="WHP06657.1"/>
    <property type="molecule type" value="Genomic_DNA"/>
</dbReference>
<dbReference type="InterPro" id="IPR056823">
    <property type="entry name" value="TEN-like_YD-shell"/>
</dbReference>
<dbReference type="Gene3D" id="2.180.10.10">
    <property type="entry name" value="RHS repeat-associated core"/>
    <property type="match status" value="2"/>
</dbReference>
<evidence type="ECO:0000256" key="1">
    <source>
        <dbReference type="ARBA" id="ARBA00022737"/>
    </source>
</evidence>
<evidence type="ECO:0000313" key="5">
    <source>
        <dbReference type="Proteomes" id="UP001229836"/>
    </source>
</evidence>